<dbReference type="EMBL" id="JAEKOZ010000001">
    <property type="protein sequence ID" value="MBJ3805567.1"/>
    <property type="molecule type" value="Genomic_DNA"/>
</dbReference>
<dbReference type="Proteomes" id="UP000634780">
    <property type="component" value="Unassembled WGS sequence"/>
</dbReference>
<accession>A0ABS0WXA8</accession>
<comment type="caution">
    <text evidence="1">The sequence shown here is derived from an EMBL/GenBank/DDBJ whole genome shotgun (WGS) entry which is preliminary data.</text>
</comment>
<name>A0ABS0WXA8_9ACTN</name>
<proteinExistence type="predicted"/>
<keyword evidence="2" id="KW-1185">Reference proteome</keyword>
<evidence type="ECO:0000313" key="2">
    <source>
        <dbReference type="Proteomes" id="UP000634780"/>
    </source>
</evidence>
<evidence type="ECO:0000313" key="1">
    <source>
        <dbReference type="EMBL" id="MBJ3805567.1"/>
    </source>
</evidence>
<reference evidence="1 2" key="1">
    <citation type="submission" date="2020-12" db="EMBL/GenBank/DDBJ databases">
        <title>Streptomyces typhae sp. nov., a novel endophytic actinomycete isolated from the root of cattail pollen (Typha angustifolia L.).</title>
        <authorList>
            <person name="Peng C."/>
            <person name="Liu C."/>
        </authorList>
    </citation>
    <scope>NUCLEOTIDE SEQUENCE [LARGE SCALE GENOMIC DNA]</scope>
    <source>
        <strain evidence="1 2">JCM 4753</strain>
    </source>
</reference>
<protein>
    <submittedName>
        <fullName evidence="1">Uncharacterized protein</fullName>
    </submittedName>
</protein>
<sequence>MATHTYGPGPIKGYDIGPIPMEAAFTSDFPLAAGIGAADVQDIVDKQEVERRVMDVRPGMYAKYMPSRVDEAAGRHYTGGRYLFETWADVLDYERFTSQELEFEPGVKFWSRPFFQNVERFVWRVAGAHNFLPLDAHHVSRFERFRYSVDTATDAEAALLRAWGSVRDEAQARGNAAVWLLHQPEQRLIGIHTVASRTTPADLEATPSLGALLPASLAPDRYFDRSSRILSLWLPKSRLAGGAPSAYPSAPLLPLPSVAAQEV</sequence>
<organism evidence="1 2">
    <name type="scientific">Streptomyces flavofungini</name>
    <dbReference type="NCBI Taxonomy" id="68200"/>
    <lineage>
        <taxon>Bacteria</taxon>
        <taxon>Bacillati</taxon>
        <taxon>Actinomycetota</taxon>
        <taxon>Actinomycetes</taxon>
        <taxon>Kitasatosporales</taxon>
        <taxon>Streptomycetaceae</taxon>
        <taxon>Streptomyces</taxon>
    </lineage>
</organism>
<dbReference type="RefSeq" id="WP_190118046.1">
    <property type="nucleotide sequence ID" value="NZ_BMVR01000009.1"/>
</dbReference>
<gene>
    <name evidence="1" type="ORF">JGB26_00230</name>
</gene>